<evidence type="ECO:0000256" key="4">
    <source>
        <dbReference type="ARBA" id="ARBA00023157"/>
    </source>
</evidence>
<dbReference type="Gene3D" id="2.40.10.10">
    <property type="entry name" value="Trypsin-like serine proteases"/>
    <property type="match status" value="2"/>
</dbReference>
<dbReference type="PANTHER" id="PTHR24276">
    <property type="entry name" value="POLYSERASE-RELATED"/>
    <property type="match status" value="1"/>
</dbReference>
<dbReference type="InterPro" id="IPR001254">
    <property type="entry name" value="Trypsin_dom"/>
</dbReference>
<evidence type="ECO:0000256" key="6">
    <source>
        <dbReference type="SAM" id="SignalP"/>
    </source>
</evidence>
<keyword evidence="6" id="KW-0732">Signal</keyword>
<dbReference type="GO" id="GO:0004252">
    <property type="term" value="F:serine-type endopeptidase activity"/>
    <property type="evidence" value="ECO:0007669"/>
    <property type="project" value="InterPro"/>
</dbReference>
<keyword evidence="4" id="KW-1015">Disulfide bond</keyword>
<keyword evidence="1 8" id="KW-0645">Protease</keyword>
<name>A0A2M4BX46_9DIPT</name>
<dbReference type="PROSITE" id="PS50240">
    <property type="entry name" value="TRYPSIN_DOM"/>
    <property type="match status" value="1"/>
</dbReference>
<dbReference type="EMBL" id="GGFJ01008360">
    <property type="protein sequence ID" value="MBW57501.1"/>
    <property type="molecule type" value="Transcribed_RNA"/>
</dbReference>
<evidence type="ECO:0000259" key="7">
    <source>
        <dbReference type="PROSITE" id="PS50240"/>
    </source>
</evidence>
<feature type="signal peptide" evidence="6">
    <location>
        <begin position="1"/>
        <end position="23"/>
    </location>
</feature>
<dbReference type="SUPFAM" id="SSF50494">
    <property type="entry name" value="Trypsin-like serine proteases"/>
    <property type="match status" value="1"/>
</dbReference>
<reference evidence="8" key="1">
    <citation type="submission" date="2018-01" db="EMBL/GenBank/DDBJ databases">
        <title>An insight into the sialome of Amazonian anophelines.</title>
        <authorList>
            <person name="Ribeiro J.M."/>
            <person name="Scarpassa V."/>
            <person name="Calvo E."/>
        </authorList>
    </citation>
    <scope>NUCLEOTIDE SEQUENCE</scope>
    <source>
        <tissue evidence="8">Salivary glands</tissue>
    </source>
</reference>
<evidence type="ECO:0000313" key="8">
    <source>
        <dbReference type="EMBL" id="MBW57501.1"/>
    </source>
</evidence>
<dbReference type="GO" id="GO:0006508">
    <property type="term" value="P:proteolysis"/>
    <property type="evidence" value="ECO:0007669"/>
    <property type="project" value="UniProtKB-KW"/>
</dbReference>
<dbReference type="Pfam" id="PF00089">
    <property type="entry name" value="Trypsin"/>
    <property type="match status" value="1"/>
</dbReference>
<keyword evidence="2" id="KW-0378">Hydrolase</keyword>
<evidence type="ECO:0000256" key="5">
    <source>
        <dbReference type="ARBA" id="ARBA00024195"/>
    </source>
</evidence>
<keyword evidence="3" id="KW-0720">Serine protease</keyword>
<comment type="similarity">
    <text evidence="5">Belongs to the peptidase S1 family. CLIP subfamily.</text>
</comment>
<evidence type="ECO:0000256" key="1">
    <source>
        <dbReference type="ARBA" id="ARBA00022670"/>
    </source>
</evidence>
<dbReference type="InterPro" id="IPR050430">
    <property type="entry name" value="Peptidase_S1"/>
</dbReference>
<accession>A0A2M4BX46</accession>
<dbReference type="InterPro" id="IPR043504">
    <property type="entry name" value="Peptidase_S1_PA_chymotrypsin"/>
</dbReference>
<feature type="domain" description="Peptidase S1" evidence="7">
    <location>
        <begin position="27"/>
        <end position="251"/>
    </location>
</feature>
<protein>
    <submittedName>
        <fullName evidence="8">Putative trypsin-like serine protease</fullName>
    </submittedName>
</protein>
<evidence type="ECO:0000256" key="3">
    <source>
        <dbReference type="ARBA" id="ARBA00022825"/>
    </source>
</evidence>
<dbReference type="PANTHER" id="PTHR24276:SF96">
    <property type="entry name" value="PEPTIDASE S1 DOMAIN-CONTAINING PROTEIN"/>
    <property type="match status" value="1"/>
</dbReference>
<sequence>MKQSVKLILLIVLCSAQFARVQSSTKIIDVNNITEYPYLAFVEVLEAYSSGNGAIISDTHVITDASFKSPDPGVQIDVYVGSAEQRGVILFKSLSFQKHPQYNPTNLDNNVAIITINGTFAGLPNVQPIAIRTSAFAQDPTSCFSIGWGVYVPSSNVSPARRINYQLVTDQACAASVLGPQPSTIQCASAKKGSGSYDISGSPFVCDNQLYGVLAALGDFFNDAQPIDRFVKLTEISIQEFLVPFVPQKSSVPQNNSVPQRRNYVSCA</sequence>
<dbReference type="InterPro" id="IPR009003">
    <property type="entry name" value="Peptidase_S1_PA"/>
</dbReference>
<feature type="chain" id="PRO_5014792120" evidence="6">
    <location>
        <begin position="24"/>
        <end position="268"/>
    </location>
</feature>
<dbReference type="AlphaFoldDB" id="A0A2M4BX46"/>
<organism evidence="8">
    <name type="scientific">Anopheles marajoara</name>
    <dbReference type="NCBI Taxonomy" id="58244"/>
    <lineage>
        <taxon>Eukaryota</taxon>
        <taxon>Metazoa</taxon>
        <taxon>Ecdysozoa</taxon>
        <taxon>Arthropoda</taxon>
        <taxon>Hexapoda</taxon>
        <taxon>Insecta</taxon>
        <taxon>Pterygota</taxon>
        <taxon>Neoptera</taxon>
        <taxon>Endopterygota</taxon>
        <taxon>Diptera</taxon>
        <taxon>Nematocera</taxon>
        <taxon>Culicoidea</taxon>
        <taxon>Culicidae</taxon>
        <taxon>Anophelinae</taxon>
        <taxon>Anopheles</taxon>
    </lineage>
</organism>
<dbReference type="SMART" id="SM00020">
    <property type="entry name" value="Tryp_SPc"/>
    <property type="match status" value="1"/>
</dbReference>
<evidence type="ECO:0000256" key="2">
    <source>
        <dbReference type="ARBA" id="ARBA00022801"/>
    </source>
</evidence>
<proteinExistence type="inferred from homology"/>